<feature type="compositionally biased region" description="Basic residues" evidence="1">
    <location>
        <begin position="896"/>
        <end position="909"/>
    </location>
</feature>
<feature type="compositionally biased region" description="Basic residues" evidence="1">
    <location>
        <begin position="193"/>
        <end position="202"/>
    </location>
</feature>
<feature type="compositionally biased region" description="Polar residues" evidence="1">
    <location>
        <begin position="1385"/>
        <end position="1398"/>
    </location>
</feature>
<feature type="compositionally biased region" description="Pro residues" evidence="1">
    <location>
        <begin position="1779"/>
        <end position="1790"/>
    </location>
</feature>
<feature type="compositionally biased region" description="Basic and acidic residues" evidence="1">
    <location>
        <begin position="427"/>
        <end position="441"/>
    </location>
</feature>
<feature type="region of interest" description="Disordered" evidence="1">
    <location>
        <begin position="493"/>
        <end position="602"/>
    </location>
</feature>
<feature type="compositionally biased region" description="Low complexity" evidence="1">
    <location>
        <begin position="687"/>
        <end position="721"/>
    </location>
</feature>
<evidence type="ECO:0000256" key="1">
    <source>
        <dbReference type="SAM" id="MobiDB-lite"/>
    </source>
</evidence>
<feature type="compositionally biased region" description="Basic and acidic residues" evidence="1">
    <location>
        <begin position="934"/>
        <end position="955"/>
    </location>
</feature>
<feature type="compositionally biased region" description="Basic residues" evidence="1">
    <location>
        <begin position="1769"/>
        <end position="1778"/>
    </location>
</feature>
<feature type="compositionally biased region" description="Polar residues" evidence="1">
    <location>
        <begin position="799"/>
        <end position="808"/>
    </location>
</feature>
<feature type="compositionally biased region" description="Basic residues" evidence="1">
    <location>
        <begin position="1566"/>
        <end position="1583"/>
    </location>
</feature>
<feature type="compositionally biased region" description="Basic and acidic residues" evidence="1">
    <location>
        <begin position="910"/>
        <end position="922"/>
    </location>
</feature>
<feature type="region of interest" description="Disordered" evidence="1">
    <location>
        <begin position="1160"/>
        <end position="1183"/>
    </location>
</feature>
<feature type="compositionally biased region" description="Acidic residues" evidence="1">
    <location>
        <begin position="507"/>
        <end position="517"/>
    </location>
</feature>
<feature type="compositionally biased region" description="Basic and acidic residues" evidence="1">
    <location>
        <begin position="879"/>
        <end position="895"/>
    </location>
</feature>
<reference evidence="2" key="1">
    <citation type="submission" date="2024-04" db="UniProtKB">
        <authorList>
            <consortium name="EnsemblMetazoa"/>
        </authorList>
    </citation>
    <scope>IDENTIFICATION</scope>
    <source>
        <strain evidence="2">EBRO</strain>
    </source>
</reference>
<dbReference type="EnsemblMetazoa" id="ENSAATROPT012518">
    <property type="protein sequence ID" value="ENSAATROPP011361"/>
    <property type="gene ID" value="ENSAATROPG010184"/>
</dbReference>
<feature type="compositionally biased region" description="Basic and acidic residues" evidence="1">
    <location>
        <begin position="635"/>
        <end position="644"/>
    </location>
</feature>
<feature type="compositionally biased region" description="Basic and acidic residues" evidence="1">
    <location>
        <begin position="64"/>
        <end position="93"/>
    </location>
</feature>
<feature type="compositionally biased region" description="Gly residues" evidence="1">
    <location>
        <begin position="1467"/>
        <end position="1488"/>
    </location>
</feature>
<feature type="compositionally biased region" description="Basic and acidic residues" evidence="1">
    <location>
        <begin position="102"/>
        <end position="113"/>
    </location>
</feature>
<feature type="region of interest" description="Disordered" evidence="1">
    <location>
        <begin position="415"/>
        <end position="457"/>
    </location>
</feature>
<feature type="compositionally biased region" description="Basic and acidic residues" evidence="1">
    <location>
        <begin position="551"/>
        <end position="561"/>
    </location>
</feature>
<evidence type="ECO:0000313" key="3">
    <source>
        <dbReference type="Proteomes" id="UP000075880"/>
    </source>
</evidence>
<sequence length="1850" mass="200092">MDSDREASCTPPLPMTEDLLPEQLSKFHSPMVPENNEHEERPLSSPATKTVPDAPCVASVPDDGPGKRCPDGSDRKSKEEGGKREKKSDDSTPRRQSSKEAPSNEKHKSDGKHGGSSKAKSEKHKNASQERDKGKERHHRSRNHHRRKTRSRSKESTSLTKGSPGRPKQAPEEDGSRKQRKEGRRSNDEERKKKSKSRRRSSRSAEATGNNDERHRGHSRSHSRSRSRRRESVRRDRRSSSPARDSRPRRGDFRDGPVVQQTSHFKRDFNFPGRRGFHAFQRGGRFQGFPRRGSPFWMRPGPTRAPGATLSAMRYTKTLPTISWRNWTEPLEPANSADRSPVRKIRPITPAIAALQEYDGSEDEATSNSDAEAKLNDGGEQGEKFHDAKMVCTPPRKPDGEQEVVLQHIKLEKLDERDYADEEEPGGEMKFDCSIVKKEPLTEEDEATPAENATTAEVEEKVMVPCPAVNNAPAKPKFSCSFLEDLSSGALMLGPELLASPERQESGDEAPEPEEVEERAARGASESPDTDDYAANWETEETLSTSPTKQNLEDALPRREGVGGTPPTSHKPDQPLPEDATNGSVEQNGEEKRAHLKPRSMHEEIIPLDDLLNMQNQLKSYKSKLEEAEKLKAATLLKRTDGKSPSEPAAREGLFADKLADEYQNFMQSLAQTPASGEAGRKRKRSSSTSSSSSSSSSSSDSSSDSSSSSASSSSSSSSTSDSDDDHSSAEEEDDANAERKNENSAPTEPERTEDDPAAAAGAIEDEKPVDSGTPPHRPNLFIPEYLLPKVPTPPSPSGAPTQQTPTKIYSIRDDSVASEGTDAKVPTIKPLELDRETPIKLQLPSKSRMLPVGGASALLGQDDEEGTRPPSEPAAAELEQKRPKDRRRSSEEKLSRHRQKRSRDRHDRKRSDSRQRSRDRPTSGASSPKRKSRDRDKRSSRKERSSPSRKERSSQRHGSRSPRRRTRSPRARRRSVSKSRSRSRSRYHSLSPSQRHRPPSPRGGRSPVDHRRAGRSRRRYSVDREWNTRRSRSPYGGRRPPSPKDAPPMGHGSENQIDIITSTGASPNVHSPVTGYKKSLADSTISDAELESQKRKLVGYGGGAYYGPLPTDGMHLDPGAVPGASASADGGDESSPKRISLDDRINIVLGMNGTVDGGKAGGKHHHGHGQHMHHHHHHHHAPPYGTEYPAPAHDVYQQRNHHAASGNYPLPGYGAGQEQYGGSPYGAYGSRGPPTSLPPNASVATPPPYYPGSGRGPPPSWAPRSHPYQGYPMAFAAPPHHRPLLPGEMYRFPFAPPTAVPPASSGASDGTANAKSQVKQVGNVLEIVPSSAPLSAPPGSDGTLAGSTHLASSAADGSHPGVAGSANGSSTTSPAEAATLGDTAPQQTSTGSGSSALVTPKILTAEELQQRHDRRQELKKKIRAEREKKRLDKKQRKERLQQDIKRLMGPKAPSGGTIDPLLDDGTAGGGGLGVGGERGGSGGGGGSASSDEEFETIKQADLLASLGRSYEKSILKLPKPPNAAGSGTAVKKSVLFADGMAPGDKSSSSADEAKEKSPNKQSVAKQRKKLRRQRTLKISGKKRLIDRMKLPELEQEPEEIDPELENLPPPPPPPGSPPPELQQPRCLNPPVVRMIDFREGFHGIGLPLPVPPVTMGGPPPPIHLVGANAMGPAGASSIPLPVPPVVSMSVPPGPAPVPAPGYRQPPAMPQPHHHHHLLPSHLATQRPTSPHGSVHAPLHHTHPPPHLFHHPPHIGHGSLHAPPPQHAYHQHHHHHHAPPPPQTALPPPSASSALITISGKKRTATANGSNSTGVNSIESIVSTAAGPTGPIVASPVTSVVNTYDGTPPV</sequence>
<accession>A0AAG5DJQ3</accession>
<feature type="region of interest" description="Disordered" evidence="1">
    <location>
        <begin position="1539"/>
        <end position="1626"/>
    </location>
</feature>
<feature type="region of interest" description="Disordered" evidence="1">
    <location>
        <begin position="1723"/>
        <end position="1793"/>
    </location>
</feature>
<feature type="region of interest" description="Disordered" evidence="1">
    <location>
        <begin position="1228"/>
        <end position="1264"/>
    </location>
</feature>
<name>A0AAG5DJQ3_ANOAO</name>
<feature type="compositionally biased region" description="Low complexity" evidence="1">
    <location>
        <begin position="1331"/>
        <end position="1341"/>
    </location>
</feature>
<protein>
    <submittedName>
        <fullName evidence="2">Uncharacterized protein</fullName>
    </submittedName>
</protein>
<feature type="compositionally biased region" description="Polar residues" evidence="1">
    <location>
        <begin position="1054"/>
        <end position="1072"/>
    </location>
</feature>
<feature type="compositionally biased region" description="Basic and acidic residues" evidence="1">
    <location>
        <begin position="244"/>
        <end position="255"/>
    </location>
</feature>
<feature type="compositionally biased region" description="Low complexity" evidence="1">
    <location>
        <begin position="1118"/>
        <end position="1130"/>
    </location>
</feature>
<feature type="region of interest" description="Disordered" evidence="1">
    <location>
        <begin position="1"/>
        <end position="299"/>
    </location>
</feature>
<proteinExistence type="predicted"/>
<feature type="compositionally biased region" description="Basic and acidic residues" evidence="1">
    <location>
        <begin position="1584"/>
        <end position="1593"/>
    </location>
</feature>
<feature type="region of interest" description="Disordered" evidence="1">
    <location>
        <begin position="635"/>
        <end position="1075"/>
    </location>
</feature>
<feature type="compositionally biased region" description="Basic residues" evidence="1">
    <location>
        <begin position="136"/>
        <end position="151"/>
    </location>
</feature>
<feature type="region of interest" description="Disordered" evidence="1">
    <location>
        <begin position="1331"/>
        <end position="1497"/>
    </location>
</feature>
<feature type="compositionally biased region" description="Basic residues" evidence="1">
    <location>
        <begin position="216"/>
        <end position="237"/>
    </location>
</feature>
<feature type="compositionally biased region" description="Basic residues" evidence="1">
    <location>
        <begin position="956"/>
        <end position="988"/>
    </location>
</feature>
<feature type="compositionally biased region" description="Basic residues" evidence="1">
    <location>
        <begin position="1162"/>
        <end position="1182"/>
    </location>
</feature>
<feature type="region of interest" description="Disordered" evidence="1">
    <location>
        <begin position="359"/>
        <end position="384"/>
    </location>
</feature>
<feature type="compositionally biased region" description="Basic residues" evidence="1">
    <location>
        <begin position="1738"/>
        <end position="1754"/>
    </location>
</feature>
<feature type="region of interest" description="Disordered" evidence="1">
    <location>
        <begin position="1118"/>
        <end position="1139"/>
    </location>
</feature>
<feature type="compositionally biased region" description="Low complexity" evidence="1">
    <location>
        <begin position="278"/>
        <end position="296"/>
    </location>
</feature>
<feature type="compositionally biased region" description="Pro residues" evidence="1">
    <location>
        <begin position="1246"/>
        <end position="1262"/>
    </location>
</feature>
<dbReference type="Proteomes" id="UP000075880">
    <property type="component" value="Unassembled WGS sequence"/>
</dbReference>
<feature type="compositionally biased region" description="Pro residues" evidence="1">
    <location>
        <begin position="1608"/>
        <end position="1622"/>
    </location>
</feature>
<feature type="compositionally biased region" description="Polar residues" evidence="1">
    <location>
        <begin position="665"/>
        <end position="675"/>
    </location>
</feature>
<organism evidence="2 3">
    <name type="scientific">Anopheles atroparvus</name>
    <name type="common">European mosquito</name>
    <dbReference type="NCBI Taxonomy" id="41427"/>
    <lineage>
        <taxon>Eukaryota</taxon>
        <taxon>Metazoa</taxon>
        <taxon>Ecdysozoa</taxon>
        <taxon>Arthropoda</taxon>
        <taxon>Hexapoda</taxon>
        <taxon>Insecta</taxon>
        <taxon>Pterygota</taxon>
        <taxon>Neoptera</taxon>
        <taxon>Endopterygota</taxon>
        <taxon>Diptera</taxon>
        <taxon>Nematocera</taxon>
        <taxon>Culicoidea</taxon>
        <taxon>Culicidae</taxon>
        <taxon>Anophelinae</taxon>
        <taxon>Anopheles</taxon>
    </lineage>
</organism>
<evidence type="ECO:0000313" key="2">
    <source>
        <dbReference type="EnsemblMetazoa" id="ENSAATROPP011361"/>
    </source>
</evidence>
<feature type="compositionally biased region" description="Basic and acidic residues" evidence="1">
    <location>
        <begin position="371"/>
        <end position="384"/>
    </location>
</feature>
<feature type="compositionally biased region" description="Basic and acidic residues" evidence="1">
    <location>
        <begin position="124"/>
        <end position="135"/>
    </location>
</feature>
<keyword evidence="3" id="KW-1185">Reference proteome</keyword>
<feature type="compositionally biased region" description="Acidic residues" evidence="1">
    <location>
        <begin position="1594"/>
        <end position="1605"/>
    </location>
</feature>